<dbReference type="PATRIC" id="fig|592022.4.peg.816"/>
<evidence type="ECO:0000313" key="2">
    <source>
        <dbReference type="Proteomes" id="UP000031829"/>
    </source>
</evidence>
<organism evidence="1 2">
    <name type="scientific">Priestia megaterium (strain ATCC 14581 / DSM 32 / CCUG 1817 / JCM 2506 / NBRC 15308 / NCIMB 9376 / NCTC 10342 / NRRL B-14308 / VKM B-512 / Ford 19)</name>
    <name type="common">Bacillus megaterium</name>
    <dbReference type="NCBI Taxonomy" id="1348623"/>
    <lineage>
        <taxon>Bacteria</taxon>
        <taxon>Bacillati</taxon>
        <taxon>Bacillota</taxon>
        <taxon>Bacilli</taxon>
        <taxon>Bacillales</taxon>
        <taxon>Bacillaceae</taxon>
        <taxon>Priestia</taxon>
    </lineage>
</organism>
<name>A0A0B6AL20_PRIM2</name>
<accession>A0A0B6AL20</accession>
<dbReference type="KEGG" id="bmeg:BG04_3190"/>
<dbReference type="Pfam" id="PF12669">
    <property type="entry name" value="FeoB_associated"/>
    <property type="match status" value="1"/>
</dbReference>
<proteinExistence type="predicted"/>
<sequence length="61" mass="6781">MIINILIGVLIFGYALYHMTKFFRKSTQGKCASCAQQSSCATDDCGIDWDKTIQEAQNQSS</sequence>
<protein>
    <submittedName>
        <fullName evidence="1">Virus attachment p12 family protein</fullName>
    </submittedName>
</protein>
<dbReference type="HOGENOM" id="CLU_204348_0_0_9"/>
<dbReference type="EMBL" id="CP009920">
    <property type="protein sequence ID" value="AJI24216.1"/>
    <property type="molecule type" value="Genomic_DNA"/>
</dbReference>
<dbReference type="AlphaFoldDB" id="A0A0B6AL20"/>
<evidence type="ECO:0000313" key="1">
    <source>
        <dbReference type="EMBL" id="AJI24216.1"/>
    </source>
</evidence>
<gene>
    <name evidence="1" type="ORF">BG04_3190</name>
</gene>
<reference evidence="1 2" key="1">
    <citation type="journal article" date="2015" name="Genome Announc.">
        <title>Complete genome sequences for 35 biothreat assay-relevant bacillus species.</title>
        <authorList>
            <person name="Johnson S.L."/>
            <person name="Daligault H.E."/>
            <person name="Davenport K.W."/>
            <person name="Jaissle J."/>
            <person name="Frey K.G."/>
            <person name="Ladner J.T."/>
            <person name="Broomall S.M."/>
            <person name="Bishop-Lilly K.A."/>
            <person name="Bruce D.C."/>
            <person name="Gibbons H.S."/>
            <person name="Coyne S.R."/>
            <person name="Lo C.C."/>
            <person name="Meincke L."/>
            <person name="Munk A.C."/>
            <person name="Koroleva G.I."/>
            <person name="Rosenzweig C.N."/>
            <person name="Palacios G.F."/>
            <person name="Redden C.L."/>
            <person name="Minogue T.D."/>
            <person name="Chain P.S."/>
        </authorList>
    </citation>
    <scope>NUCLEOTIDE SEQUENCE [LARGE SCALE GENOMIC DNA]</scope>
    <source>
        <strain evidence="2">ATCC 14581 / DSM 32 / JCM 2506 / NBRC 15308 / NCIMB 9376 / NCTC 10342 / NRRL B-14308 / VKM B-512</strain>
    </source>
</reference>
<dbReference type="RefSeq" id="WP_013081918.1">
    <property type="nucleotide sequence ID" value="NZ_BCVB01000007.1"/>
</dbReference>
<dbReference type="Proteomes" id="UP000031829">
    <property type="component" value="Chromosome"/>
</dbReference>
<dbReference type="GeneID" id="93641252"/>